<proteinExistence type="predicted"/>
<comment type="caution">
    <text evidence="1">The sequence shown here is derived from an EMBL/GenBank/DDBJ whole genome shotgun (WGS) entry which is preliminary data.</text>
</comment>
<gene>
    <name evidence="1" type="ORF">QFC19_007441</name>
</gene>
<protein>
    <submittedName>
        <fullName evidence="1">Uncharacterized protein</fullName>
    </submittedName>
</protein>
<evidence type="ECO:0000313" key="1">
    <source>
        <dbReference type="EMBL" id="KAJ9095826.1"/>
    </source>
</evidence>
<organism evidence="1 2">
    <name type="scientific">Naganishia cerealis</name>
    <dbReference type="NCBI Taxonomy" id="610337"/>
    <lineage>
        <taxon>Eukaryota</taxon>
        <taxon>Fungi</taxon>
        <taxon>Dikarya</taxon>
        <taxon>Basidiomycota</taxon>
        <taxon>Agaricomycotina</taxon>
        <taxon>Tremellomycetes</taxon>
        <taxon>Filobasidiales</taxon>
        <taxon>Filobasidiaceae</taxon>
        <taxon>Naganishia</taxon>
    </lineage>
</organism>
<name>A0ACC2V9S9_9TREE</name>
<accession>A0ACC2V9S9</accession>
<keyword evidence="2" id="KW-1185">Reference proteome</keyword>
<sequence>MAAFFEMMRVTEKLNTVGRRGVGILKVTNEREERELLDYEACRREGGRKIEARNLSFTYPGADQPVLRDINLVIEPGTTLAIVGFNGGGKTTLVKVLMGLYDHDGDLLINDQPIERFPPNQLHFRTSVCLQDFCKYSLTVRENVGIGNVPLISDDAAVHSAIVKGGATSVEAKLGLDCKLNRKGVPDVSLGGGGADADFPPDDPGGVEQGPPGFDAAGPPGRGRGPASGRGGGRSGGGLFGATMSGPRGPPPGPPPPEVMQMMLDNDAGARGGLKERHSLSGGQWQKLALSRAFMRADQADLVVFDEPSAALDPRAEAELFDRIHALSGSSTSGKKTTTIYISHRFSTVRRADKIAVVDKTIVEFGTHEELLAKGGTYAEFFNLQKGQFD</sequence>
<reference evidence="1" key="1">
    <citation type="submission" date="2023-04" db="EMBL/GenBank/DDBJ databases">
        <title>Draft Genome sequencing of Naganishia species isolated from polar environments using Oxford Nanopore Technology.</title>
        <authorList>
            <person name="Leo P."/>
            <person name="Venkateswaran K."/>
        </authorList>
    </citation>
    <scope>NUCLEOTIDE SEQUENCE</scope>
    <source>
        <strain evidence="1">MNA-CCFEE 5261</strain>
    </source>
</reference>
<dbReference type="Proteomes" id="UP001241377">
    <property type="component" value="Unassembled WGS sequence"/>
</dbReference>
<dbReference type="EMBL" id="JASBWR010000098">
    <property type="protein sequence ID" value="KAJ9095826.1"/>
    <property type="molecule type" value="Genomic_DNA"/>
</dbReference>
<evidence type="ECO:0000313" key="2">
    <source>
        <dbReference type="Proteomes" id="UP001241377"/>
    </source>
</evidence>